<dbReference type="InterPro" id="IPR007138">
    <property type="entry name" value="ABM_dom"/>
</dbReference>
<dbReference type="Proteomes" id="UP000478995">
    <property type="component" value="Unassembled WGS sequence"/>
</dbReference>
<dbReference type="PANTHER" id="PTHR37811">
    <property type="entry name" value="BLL5343 PROTEIN"/>
    <property type="match status" value="1"/>
</dbReference>
<gene>
    <name evidence="1" type="ORF">FC794_11305</name>
</gene>
<accession>A0A846J578</accession>
<dbReference type="EMBL" id="SWOY01000003">
    <property type="protein sequence ID" value="NFG17373.1"/>
    <property type="molecule type" value="Genomic_DNA"/>
</dbReference>
<evidence type="ECO:0000313" key="2">
    <source>
        <dbReference type="Proteomes" id="UP000478995"/>
    </source>
</evidence>
<dbReference type="SUPFAM" id="SSF54909">
    <property type="entry name" value="Dimeric alpha+beta barrel"/>
    <property type="match status" value="1"/>
</dbReference>
<organism evidence="1 2">
    <name type="scientific">Clostridium botulinum</name>
    <dbReference type="NCBI Taxonomy" id="1491"/>
    <lineage>
        <taxon>Bacteria</taxon>
        <taxon>Bacillati</taxon>
        <taxon>Bacillota</taxon>
        <taxon>Clostridia</taxon>
        <taxon>Eubacteriales</taxon>
        <taxon>Clostridiaceae</taxon>
        <taxon>Clostridium</taxon>
    </lineage>
</organism>
<sequence length="102" mass="11915">MFTEKFLEVLKHELVKIDGFIHSEGFSSLVNERKILSLSVWEDDDAVSKWRNIVEHRMAQQQGRDSIFESYTITVVSSLRSYTDKERAEAPNYSNIFSQQAR</sequence>
<name>A0A846J578_CLOBO</name>
<protein>
    <submittedName>
        <fullName evidence="1">Antibiotic biosynthesis monooxygenase</fullName>
    </submittedName>
</protein>
<dbReference type="OMA" id="SLSWWRD"/>
<dbReference type="GO" id="GO:0004497">
    <property type="term" value="F:monooxygenase activity"/>
    <property type="evidence" value="ECO:0007669"/>
    <property type="project" value="UniProtKB-KW"/>
</dbReference>
<evidence type="ECO:0000313" key="1">
    <source>
        <dbReference type="EMBL" id="NFG17373.1"/>
    </source>
</evidence>
<dbReference type="Pfam" id="PF03992">
    <property type="entry name" value="ABM"/>
    <property type="match status" value="1"/>
</dbReference>
<dbReference type="InterPro" id="IPR052936">
    <property type="entry name" value="Jasmonate_Hydroxylase-like"/>
</dbReference>
<keyword evidence="1" id="KW-0503">Monooxygenase</keyword>
<dbReference type="RefSeq" id="WP_011948366.1">
    <property type="nucleotide sequence ID" value="NZ_CP013686.1"/>
</dbReference>
<proteinExistence type="predicted"/>
<dbReference type="AlphaFoldDB" id="A0A846J578"/>
<keyword evidence="1" id="KW-0560">Oxidoreductase</keyword>
<dbReference type="GeneID" id="5184896"/>
<comment type="caution">
    <text evidence="1">The sequence shown here is derived from an EMBL/GenBank/DDBJ whole genome shotgun (WGS) entry which is preliminary data.</text>
</comment>
<dbReference type="InterPro" id="IPR011008">
    <property type="entry name" value="Dimeric_a/b-barrel"/>
</dbReference>
<dbReference type="OrthoDB" id="9798439at2"/>
<reference evidence="1 2" key="1">
    <citation type="submission" date="2019-04" db="EMBL/GenBank/DDBJ databases">
        <title>Genome sequencing of Clostridium botulinum Groups I-IV and Clostridium butyricum.</title>
        <authorList>
            <person name="Brunt J."/>
            <person name="Van Vliet A.H.M."/>
            <person name="Stringer S.C."/>
            <person name="Carter A.T."/>
            <person name="Peck M.W."/>
        </authorList>
    </citation>
    <scope>NUCLEOTIDE SEQUENCE [LARGE SCALE GENOMIC DNA]</scope>
    <source>
        <strain evidence="1 2">IFR 18/037</strain>
    </source>
</reference>
<dbReference type="PANTHER" id="PTHR37811:SF2">
    <property type="entry name" value="ABM DOMAIN-CONTAINING PROTEIN"/>
    <property type="match status" value="1"/>
</dbReference>
<dbReference type="Gene3D" id="3.30.70.100">
    <property type="match status" value="1"/>
</dbReference>